<evidence type="ECO:0000256" key="4">
    <source>
        <dbReference type="ARBA" id="ARBA00022840"/>
    </source>
</evidence>
<comment type="similarity">
    <text evidence="1">Belongs to the protein kinase superfamily. ADCK protein kinase family.</text>
</comment>
<dbReference type="GO" id="GO:0016301">
    <property type="term" value="F:kinase activity"/>
    <property type="evidence" value="ECO:0007669"/>
    <property type="project" value="UniProtKB-KW"/>
</dbReference>
<evidence type="ECO:0000313" key="7">
    <source>
        <dbReference type="Proteomes" id="UP001299970"/>
    </source>
</evidence>
<dbReference type="CDD" id="cd13970">
    <property type="entry name" value="ABC1_ADCK3"/>
    <property type="match status" value="1"/>
</dbReference>
<feature type="domain" description="ABC1 atypical kinase-like" evidence="5">
    <location>
        <begin position="93"/>
        <end position="314"/>
    </location>
</feature>
<protein>
    <submittedName>
        <fullName evidence="6">AarF/ABC1/UbiB kinase family protein</fullName>
    </submittedName>
</protein>
<dbReference type="SUPFAM" id="SSF56112">
    <property type="entry name" value="Protein kinase-like (PK-like)"/>
    <property type="match status" value="1"/>
</dbReference>
<evidence type="ECO:0000313" key="6">
    <source>
        <dbReference type="EMBL" id="MCH6164979.1"/>
    </source>
</evidence>
<keyword evidence="6" id="KW-0418">Kinase</keyword>
<comment type="caution">
    <text evidence="6">The sequence shown here is derived from an EMBL/GenBank/DDBJ whole genome shotgun (WGS) entry which is preliminary data.</text>
</comment>
<sequence length="446" mass="49403">MTDIPRRTAARTAKLASLPLGVAGRAAAGWGRRLVGGDGEEISAQLMAKSAEQLFAVLGELKGGAMKFGQALSVFEAAIPDEYAAPFRESLVKLQSAAPPMPASDVHRMLAEQFGRGWRGRFQDFDDTPAAAASIGQVHRAIWRDGREVAVKVQYPGAEEALRSDLRQLSRMSRLMQPLVPGLEIKPLIAELRERMEEELDYRDEAENQRIFAAAFDGDDKVRVPRVVASAPRAMVTEWVTGQKLSDVIRGGSQEKRNQAAALLAEFHYSAPARVGLLHADPHPGNFQVLDDGRLLVIDYGAVARLPEGLPRPLSVMVRLALEDKPGELLTLLRDNGFVRPGSPLRAEDAVTYLAPFTEPLRTDTFHFTRRWLQRQAERVGDLRSPDFNTGRELNLPPQYLLVHRVTMGTLGVLCQLDAEVPLRGIVRHWQPWIFDAKDESAGRHL</sequence>
<dbReference type="InterPro" id="IPR011009">
    <property type="entry name" value="Kinase-like_dom_sf"/>
</dbReference>
<dbReference type="Proteomes" id="UP001299970">
    <property type="component" value="Unassembled WGS sequence"/>
</dbReference>
<dbReference type="InterPro" id="IPR004147">
    <property type="entry name" value="ABC1_dom"/>
</dbReference>
<accession>A0ABS9T8Y6</accession>
<reference evidence="6 7" key="1">
    <citation type="submission" date="2022-03" db="EMBL/GenBank/DDBJ databases">
        <title>Pseudonocardia alaer sp. nov., a novel actinomycete isolated from reed forest soil.</title>
        <authorList>
            <person name="Wang L."/>
        </authorList>
    </citation>
    <scope>NUCLEOTIDE SEQUENCE [LARGE SCALE GENOMIC DNA]</scope>
    <source>
        <strain evidence="6 7">Y-16303</strain>
    </source>
</reference>
<keyword evidence="2" id="KW-0808">Transferase</keyword>
<dbReference type="EMBL" id="JAKXMK010000003">
    <property type="protein sequence ID" value="MCH6164979.1"/>
    <property type="molecule type" value="Genomic_DNA"/>
</dbReference>
<dbReference type="PANTHER" id="PTHR43851">
    <property type="match status" value="1"/>
</dbReference>
<name>A0ABS9T8Y6_9PSEU</name>
<dbReference type="PANTHER" id="PTHR43851:SF3">
    <property type="entry name" value="COENZYME Q8"/>
    <property type="match status" value="1"/>
</dbReference>
<keyword evidence="4" id="KW-0067">ATP-binding</keyword>
<dbReference type="InterPro" id="IPR034646">
    <property type="entry name" value="ADCK3_dom"/>
</dbReference>
<dbReference type="Pfam" id="PF03109">
    <property type="entry name" value="ABC1"/>
    <property type="match status" value="1"/>
</dbReference>
<dbReference type="RefSeq" id="WP_241034993.1">
    <property type="nucleotide sequence ID" value="NZ_BAAAJF010000009.1"/>
</dbReference>
<keyword evidence="7" id="KW-1185">Reference proteome</keyword>
<gene>
    <name evidence="6" type="ORF">MMF94_04730</name>
</gene>
<organism evidence="6 7">
    <name type="scientific">Pseudonocardia alaniniphila</name>
    <dbReference type="NCBI Taxonomy" id="75291"/>
    <lineage>
        <taxon>Bacteria</taxon>
        <taxon>Bacillati</taxon>
        <taxon>Actinomycetota</taxon>
        <taxon>Actinomycetes</taxon>
        <taxon>Pseudonocardiales</taxon>
        <taxon>Pseudonocardiaceae</taxon>
        <taxon>Pseudonocardia</taxon>
    </lineage>
</organism>
<dbReference type="InterPro" id="IPR051409">
    <property type="entry name" value="Atypical_kinase_ADCK"/>
</dbReference>
<evidence type="ECO:0000259" key="5">
    <source>
        <dbReference type="Pfam" id="PF03109"/>
    </source>
</evidence>
<evidence type="ECO:0000256" key="1">
    <source>
        <dbReference type="ARBA" id="ARBA00009670"/>
    </source>
</evidence>
<proteinExistence type="inferred from homology"/>
<evidence type="ECO:0000256" key="2">
    <source>
        <dbReference type="ARBA" id="ARBA00022679"/>
    </source>
</evidence>
<keyword evidence="3" id="KW-0547">Nucleotide-binding</keyword>
<evidence type="ECO:0000256" key="3">
    <source>
        <dbReference type="ARBA" id="ARBA00022741"/>
    </source>
</evidence>